<dbReference type="SUPFAM" id="SSF50998">
    <property type="entry name" value="Quinoprotein alcohol dehydrogenase-like"/>
    <property type="match status" value="1"/>
</dbReference>
<keyword evidence="10" id="KW-0378">Hydrolase</keyword>
<dbReference type="GO" id="GO:0006397">
    <property type="term" value="P:mRNA processing"/>
    <property type="evidence" value="ECO:0007669"/>
    <property type="project" value="UniProtKB-KW"/>
</dbReference>
<keyword evidence="5" id="KW-0808">Transferase</keyword>
<dbReference type="PROSITE" id="PS00108">
    <property type="entry name" value="PROTEIN_KINASE_ST"/>
    <property type="match status" value="1"/>
</dbReference>
<evidence type="ECO:0000256" key="21">
    <source>
        <dbReference type="ARBA" id="ARBA00023230"/>
    </source>
</evidence>
<dbReference type="GO" id="GO:0009751">
    <property type="term" value="P:response to salicylic acid"/>
    <property type="evidence" value="ECO:0007669"/>
    <property type="project" value="UniProtKB-ARBA"/>
</dbReference>
<dbReference type="GO" id="GO:1990604">
    <property type="term" value="C:IRE1-TRAF2-ASK1 complex"/>
    <property type="evidence" value="ECO:0007669"/>
    <property type="project" value="TreeGrafter"/>
</dbReference>
<evidence type="ECO:0000256" key="27">
    <source>
        <dbReference type="SAM" id="Phobius"/>
    </source>
</evidence>
<dbReference type="InterPro" id="IPR011047">
    <property type="entry name" value="Quinoprotein_ADH-like_sf"/>
</dbReference>
<keyword evidence="32" id="KW-1185">Reference proteome</keyword>
<dbReference type="EC" id="2.7.11.1" evidence="2"/>
<name>A0AAD8J9C0_9APIA</name>
<evidence type="ECO:0000256" key="25">
    <source>
        <dbReference type="ARBA" id="ARBA00065357"/>
    </source>
</evidence>
<dbReference type="GO" id="GO:0042742">
    <property type="term" value="P:defense response to bacterium"/>
    <property type="evidence" value="ECO:0007669"/>
    <property type="project" value="UniProtKB-ARBA"/>
</dbReference>
<keyword evidence="7 28" id="KW-0732">Signal</keyword>
<dbReference type="PROSITE" id="PS51392">
    <property type="entry name" value="KEN"/>
    <property type="match status" value="1"/>
</dbReference>
<keyword evidence="18" id="KW-0804">Transcription</keyword>
<evidence type="ECO:0000313" key="31">
    <source>
        <dbReference type="EMBL" id="KAK1400310.1"/>
    </source>
</evidence>
<organism evidence="31 32">
    <name type="scientific">Heracleum sosnowskyi</name>
    <dbReference type="NCBI Taxonomy" id="360622"/>
    <lineage>
        <taxon>Eukaryota</taxon>
        <taxon>Viridiplantae</taxon>
        <taxon>Streptophyta</taxon>
        <taxon>Embryophyta</taxon>
        <taxon>Tracheophyta</taxon>
        <taxon>Spermatophyta</taxon>
        <taxon>Magnoliopsida</taxon>
        <taxon>eudicotyledons</taxon>
        <taxon>Gunneridae</taxon>
        <taxon>Pentapetalae</taxon>
        <taxon>asterids</taxon>
        <taxon>campanulids</taxon>
        <taxon>Apiales</taxon>
        <taxon>Apiaceae</taxon>
        <taxon>Apioideae</taxon>
        <taxon>apioid superclade</taxon>
        <taxon>Tordylieae</taxon>
        <taxon>Tordyliinae</taxon>
        <taxon>Heracleum</taxon>
    </lineage>
</organism>
<feature type="signal peptide" evidence="28">
    <location>
        <begin position="1"/>
        <end position="19"/>
    </location>
</feature>
<evidence type="ECO:0000259" key="29">
    <source>
        <dbReference type="PROSITE" id="PS50011"/>
    </source>
</evidence>
<evidence type="ECO:0000256" key="2">
    <source>
        <dbReference type="ARBA" id="ARBA00012513"/>
    </source>
</evidence>
<evidence type="ECO:0000256" key="20">
    <source>
        <dbReference type="ARBA" id="ARBA00023187"/>
    </source>
</evidence>
<dbReference type="FunFam" id="1.20.1440.180:FF:000002">
    <property type="entry name" value="Serine/threonine-protein kinase/endoribonuclease IRE1"/>
    <property type="match status" value="1"/>
</dbReference>
<dbReference type="GO" id="GO:0002376">
    <property type="term" value="P:immune system process"/>
    <property type="evidence" value="ECO:0007669"/>
    <property type="project" value="UniProtKB-KW"/>
</dbReference>
<keyword evidence="4" id="KW-0507">mRNA processing</keyword>
<reference evidence="31" key="2">
    <citation type="submission" date="2023-05" db="EMBL/GenBank/DDBJ databases">
        <authorList>
            <person name="Schelkunov M.I."/>
        </authorList>
    </citation>
    <scope>NUCLEOTIDE SEQUENCE</scope>
    <source>
        <strain evidence="31">Hsosn_3</strain>
        <tissue evidence="31">Leaf</tissue>
    </source>
</reference>
<dbReference type="GO" id="GO:0016787">
    <property type="term" value="F:hydrolase activity"/>
    <property type="evidence" value="ECO:0007669"/>
    <property type="project" value="UniProtKB-KW"/>
</dbReference>
<keyword evidence="14 27" id="KW-1133">Transmembrane helix</keyword>
<evidence type="ECO:0000256" key="6">
    <source>
        <dbReference type="ARBA" id="ARBA00022692"/>
    </source>
</evidence>
<comment type="caution">
    <text evidence="31">The sequence shown here is derived from an EMBL/GenBank/DDBJ whole genome shotgun (WGS) entry which is preliminary data.</text>
</comment>
<dbReference type="GO" id="GO:0051082">
    <property type="term" value="F:unfolded protein binding"/>
    <property type="evidence" value="ECO:0007669"/>
    <property type="project" value="TreeGrafter"/>
</dbReference>
<feature type="domain" description="Protein kinase" evidence="29">
    <location>
        <begin position="482"/>
        <end position="771"/>
    </location>
</feature>
<evidence type="ECO:0000259" key="30">
    <source>
        <dbReference type="PROSITE" id="PS51392"/>
    </source>
</evidence>
<evidence type="ECO:0000256" key="18">
    <source>
        <dbReference type="ARBA" id="ARBA00023163"/>
    </source>
</evidence>
<reference evidence="31" key="1">
    <citation type="submission" date="2023-02" db="EMBL/GenBank/DDBJ databases">
        <title>Genome of toxic invasive species Heracleum sosnowskyi carries increased number of genes despite the absence of recent whole-genome duplications.</title>
        <authorList>
            <person name="Schelkunov M."/>
            <person name="Shtratnikova V."/>
            <person name="Makarenko M."/>
            <person name="Klepikova A."/>
            <person name="Omelchenko D."/>
            <person name="Novikova G."/>
            <person name="Obukhova E."/>
            <person name="Bogdanov V."/>
            <person name="Penin A."/>
            <person name="Logacheva M."/>
        </authorList>
    </citation>
    <scope>NUCLEOTIDE SEQUENCE</scope>
    <source>
        <strain evidence="31">Hsosn_3</strain>
        <tissue evidence="31">Leaf</tissue>
    </source>
</reference>
<dbReference type="InterPro" id="IPR008271">
    <property type="entry name" value="Ser/Thr_kinase_AS"/>
</dbReference>
<dbReference type="Pfam" id="PF00069">
    <property type="entry name" value="Pkinase"/>
    <property type="match status" value="1"/>
</dbReference>
<evidence type="ECO:0000256" key="16">
    <source>
        <dbReference type="ARBA" id="ARBA00023136"/>
    </source>
</evidence>
<keyword evidence="21" id="KW-0834">Unfolded protein response</keyword>
<feature type="chain" id="PRO_5042152383" description="non-specific serine/threonine protein kinase" evidence="28">
    <location>
        <begin position="20"/>
        <end position="908"/>
    </location>
</feature>
<dbReference type="Gene3D" id="1.20.1440.180">
    <property type="entry name" value="KEN domain"/>
    <property type="match status" value="1"/>
</dbReference>
<dbReference type="FunFam" id="3.30.200.20:FF:000077">
    <property type="entry name" value="Putative Serine/threonine-protein kinase/endoribonuclease IRE1"/>
    <property type="match status" value="1"/>
</dbReference>
<feature type="domain" description="KEN" evidence="30">
    <location>
        <begin position="774"/>
        <end position="905"/>
    </location>
</feature>
<feature type="transmembrane region" description="Helical" evidence="27">
    <location>
        <begin position="375"/>
        <end position="396"/>
    </location>
</feature>
<keyword evidence="11" id="KW-0256">Endoplasmic reticulum</keyword>
<keyword evidence="6 27" id="KW-0812">Transmembrane</keyword>
<evidence type="ECO:0000256" key="26">
    <source>
        <dbReference type="SAM" id="MobiDB-lite"/>
    </source>
</evidence>
<dbReference type="Proteomes" id="UP001237642">
    <property type="component" value="Unassembled WGS sequence"/>
</dbReference>
<dbReference type="SMART" id="SM00220">
    <property type="entry name" value="S_TKc"/>
    <property type="match status" value="1"/>
</dbReference>
<dbReference type="GO" id="GO:0036498">
    <property type="term" value="P:IRE1-mediated unfolded protein response"/>
    <property type="evidence" value="ECO:0007669"/>
    <property type="project" value="TreeGrafter"/>
</dbReference>
<accession>A0AAD8J9C0</accession>
<evidence type="ECO:0000256" key="1">
    <source>
        <dbReference type="ARBA" id="ARBA00004115"/>
    </source>
</evidence>
<evidence type="ECO:0000256" key="5">
    <source>
        <dbReference type="ARBA" id="ARBA00022679"/>
    </source>
</evidence>
<evidence type="ECO:0000256" key="23">
    <source>
        <dbReference type="ARBA" id="ARBA00047899"/>
    </source>
</evidence>
<evidence type="ECO:0000256" key="11">
    <source>
        <dbReference type="ARBA" id="ARBA00022824"/>
    </source>
</evidence>
<dbReference type="InterPro" id="IPR038357">
    <property type="entry name" value="KEN_sf"/>
</dbReference>
<evidence type="ECO:0000256" key="17">
    <source>
        <dbReference type="ARBA" id="ARBA00023157"/>
    </source>
</evidence>
<proteinExistence type="predicted"/>
<keyword evidence="15" id="KW-0805">Transcription regulation</keyword>
<keyword evidence="22" id="KW-0511">Multifunctional enzyme</keyword>
<evidence type="ECO:0000313" key="32">
    <source>
        <dbReference type="Proteomes" id="UP001237642"/>
    </source>
</evidence>
<keyword evidence="19" id="KW-0325">Glycoprotein</keyword>
<evidence type="ECO:0000256" key="24">
    <source>
        <dbReference type="ARBA" id="ARBA00048679"/>
    </source>
</evidence>
<evidence type="ECO:0000256" key="9">
    <source>
        <dbReference type="ARBA" id="ARBA00022777"/>
    </source>
</evidence>
<dbReference type="InterPro" id="IPR010513">
    <property type="entry name" value="KEN_dom"/>
</dbReference>
<dbReference type="PANTHER" id="PTHR13954">
    <property type="entry name" value="IRE1-RELATED"/>
    <property type="match status" value="1"/>
</dbReference>
<dbReference type="InterPro" id="IPR011009">
    <property type="entry name" value="Kinase-like_dom_sf"/>
</dbReference>
<dbReference type="GO" id="GO:0004521">
    <property type="term" value="F:RNA endonuclease activity"/>
    <property type="evidence" value="ECO:0007669"/>
    <property type="project" value="InterPro"/>
</dbReference>
<keyword evidence="3" id="KW-0723">Serine/threonine-protein kinase</keyword>
<dbReference type="CDD" id="cd10422">
    <property type="entry name" value="RNase_Ire1"/>
    <property type="match status" value="1"/>
</dbReference>
<dbReference type="PROSITE" id="PS50011">
    <property type="entry name" value="PROTEIN_KINASE_DOM"/>
    <property type="match status" value="1"/>
</dbReference>
<comment type="subunit">
    <text evidence="25">Homodimer; disulfide-linked. Dimer formation is driven by hydrophobic interactions within the N-terminal luminal domains and stabilized by disulfide bridges.</text>
</comment>
<dbReference type="GO" id="GO:0004674">
    <property type="term" value="F:protein serine/threonine kinase activity"/>
    <property type="evidence" value="ECO:0007669"/>
    <property type="project" value="UniProtKB-KW"/>
</dbReference>
<sequence length="908" mass="101817">MAILEFITLFLCIIACIYAGYADLSGRSEISVADQSLDGVNGFQQFHTTSLLPAKNKHDKSLVVAPDGTISLMEMSSKKIIWSFASGPSIYSLYQALPNHEGDNGSFFIDLGQDDWELYMHVNDSTAVKLGFSAEELVRRAPYVSSDAVMLGMKNTTVFLVDAKSGSVIRTFGSAGSPNAVDLISAKKPIVARKDGVNEPNNLEPLYITRTDYALKYSSQKTGQVLWYLTFSDIEASFQCQRIEKLFGGVSSVDEFCQPEPFVYRIRNRATLESILVSDRLGMFPSRGRTPSLPVPSKKLQDLSEQTLPALLHSESGDLDFSRHEQRKLPGGHLDVEDKLVPALPRSDTEGRIFALPEGDHIKAASKISPQNQPIYNVSFIVQLFVFILSIIAVFFRARTSKQSKSNLQAKDLIVQTATYKKKKTRKSSTNKITVNTNKKPNEKSADGSSELLDIDKVERKFELAFDCVDSDVDGRKVGKILVSNKQIAKGSNGTIVLEGNHDGRSVAVKRLVRAHHDVALKEIQNLIASDQHPNIIRWYGVEFDQDFVYLSLERCTCSLYELISSYSDSSQNQSVGKRKGCHTSNDGTSLPWAVDDGHYLELWKTNGYPSPHLLKLMRDIVHGLSHLHELGIIHRDLKPQNVLIRKERSLCAKVSDMGISKRLSGGMTSLSKQTTGYGSSGWQAPEQLRDERQSRAVDLFSLGCVLFFCITGGNHPFGDSLERDLNIVNDKKDLFLIENIPEAMDLVSGLLDPNPTLRPKAVDVLHHPLFWNSEMRLSFLRDASDRVELEDRESQSEILKALEGIGSVALNGKWDEKLESAFLNDIGRYRRYKYDSVRDLLRVIRNKLNHYRELSEDIRGILGTVPGGFDSYFSTRFPKLLIEVYKVIYKYCSEEESFSKYFTSLHV</sequence>
<comment type="subcellular location">
    <subcellularLocation>
        <location evidence="1">Endoplasmic reticulum membrane</location>
        <topology evidence="1">Single-pass type I membrane protein</topology>
    </subcellularLocation>
</comment>
<keyword evidence="12" id="KW-0067">ATP-binding</keyword>
<dbReference type="SMART" id="SM00580">
    <property type="entry name" value="PUG"/>
    <property type="match status" value="1"/>
</dbReference>
<dbReference type="SUPFAM" id="SSF56112">
    <property type="entry name" value="Protein kinase-like (PK-like)"/>
    <property type="match status" value="1"/>
</dbReference>
<evidence type="ECO:0000256" key="22">
    <source>
        <dbReference type="ARBA" id="ARBA00023268"/>
    </source>
</evidence>
<keyword evidence="17" id="KW-1015">Disulfide bond</keyword>
<keyword evidence="8" id="KW-0547">Nucleotide-binding</keyword>
<evidence type="ECO:0000256" key="4">
    <source>
        <dbReference type="ARBA" id="ARBA00022664"/>
    </source>
</evidence>
<evidence type="ECO:0000256" key="19">
    <source>
        <dbReference type="ARBA" id="ARBA00023180"/>
    </source>
</evidence>
<keyword evidence="16 27" id="KW-0472">Membrane</keyword>
<keyword evidence="20" id="KW-0508">mRNA splicing</keyword>
<dbReference type="Gene3D" id="1.10.510.10">
    <property type="entry name" value="Transferase(Phosphotransferase) domain 1"/>
    <property type="match status" value="1"/>
</dbReference>
<comment type="catalytic activity">
    <reaction evidence="23">
        <text>L-threonyl-[protein] + ATP = O-phospho-L-threonyl-[protein] + ADP + H(+)</text>
        <dbReference type="Rhea" id="RHEA:46608"/>
        <dbReference type="Rhea" id="RHEA-COMP:11060"/>
        <dbReference type="Rhea" id="RHEA-COMP:11605"/>
        <dbReference type="ChEBI" id="CHEBI:15378"/>
        <dbReference type="ChEBI" id="CHEBI:30013"/>
        <dbReference type="ChEBI" id="CHEBI:30616"/>
        <dbReference type="ChEBI" id="CHEBI:61977"/>
        <dbReference type="ChEBI" id="CHEBI:456216"/>
        <dbReference type="EC" id="2.7.11.1"/>
    </reaction>
</comment>
<dbReference type="GO" id="GO:0008380">
    <property type="term" value="P:RNA splicing"/>
    <property type="evidence" value="ECO:0007669"/>
    <property type="project" value="UniProtKB-KW"/>
</dbReference>
<dbReference type="EMBL" id="JAUIZM010000002">
    <property type="protein sequence ID" value="KAK1400310.1"/>
    <property type="molecule type" value="Genomic_DNA"/>
</dbReference>
<evidence type="ECO:0000256" key="8">
    <source>
        <dbReference type="ARBA" id="ARBA00022741"/>
    </source>
</evidence>
<keyword evidence="9 31" id="KW-0418">Kinase</keyword>
<evidence type="ECO:0000256" key="10">
    <source>
        <dbReference type="ARBA" id="ARBA00022801"/>
    </source>
</evidence>
<dbReference type="Gene3D" id="3.30.200.20">
    <property type="entry name" value="Phosphorylase Kinase, domain 1"/>
    <property type="match status" value="1"/>
</dbReference>
<dbReference type="Pfam" id="PF06479">
    <property type="entry name" value="Ribonuc_2-5A"/>
    <property type="match status" value="1"/>
</dbReference>
<dbReference type="AlphaFoldDB" id="A0AAD8J9C0"/>
<evidence type="ECO:0000256" key="14">
    <source>
        <dbReference type="ARBA" id="ARBA00022989"/>
    </source>
</evidence>
<evidence type="ECO:0000256" key="3">
    <source>
        <dbReference type="ARBA" id="ARBA00022527"/>
    </source>
</evidence>
<dbReference type="InterPro" id="IPR045133">
    <property type="entry name" value="IRE1/2-like"/>
</dbReference>
<feature type="region of interest" description="Disordered" evidence="26">
    <location>
        <begin position="425"/>
        <end position="449"/>
    </location>
</feature>
<dbReference type="PANTHER" id="PTHR13954:SF27">
    <property type="entry name" value="SERINE_THREONINE-PROTEIN KINASE_ENDORIBONUCLEASE IRE1B"/>
    <property type="match status" value="1"/>
</dbReference>
<gene>
    <name evidence="31" type="ORF">POM88_010173</name>
</gene>
<evidence type="ECO:0000256" key="28">
    <source>
        <dbReference type="SAM" id="SignalP"/>
    </source>
</evidence>
<evidence type="ECO:0000256" key="12">
    <source>
        <dbReference type="ARBA" id="ARBA00022840"/>
    </source>
</evidence>
<comment type="catalytic activity">
    <reaction evidence="24">
        <text>L-seryl-[protein] + ATP = O-phospho-L-seryl-[protein] + ADP + H(+)</text>
        <dbReference type="Rhea" id="RHEA:17989"/>
        <dbReference type="Rhea" id="RHEA-COMP:9863"/>
        <dbReference type="Rhea" id="RHEA-COMP:11604"/>
        <dbReference type="ChEBI" id="CHEBI:15378"/>
        <dbReference type="ChEBI" id="CHEBI:29999"/>
        <dbReference type="ChEBI" id="CHEBI:30616"/>
        <dbReference type="ChEBI" id="CHEBI:83421"/>
        <dbReference type="ChEBI" id="CHEBI:456216"/>
        <dbReference type="EC" id="2.7.11.1"/>
    </reaction>
</comment>
<evidence type="ECO:0000256" key="13">
    <source>
        <dbReference type="ARBA" id="ARBA00022859"/>
    </source>
</evidence>
<keyword evidence="13" id="KW-0391">Immunity</keyword>
<dbReference type="GO" id="GO:0005524">
    <property type="term" value="F:ATP binding"/>
    <property type="evidence" value="ECO:0007669"/>
    <property type="project" value="UniProtKB-KW"/>
</dbReference>
<dbReference type="InterPro" id="IPR000719">
    <property type="entry name" value="Prot_kinase_dom"/>
</dbReference>
<evidence type="ECO:0000256" key="15">
    <source>
        <dbReference type="ARBA" id="ARBA00023015"/>
    </source>
</evidence>
<protein>
    <recommendedName>
        <fullName evidence="2">non-specific serine/threonine protein kinase</fullName>
        <ecNumber evidence="2">2.7.11.1</ecNumber>
    </recommendedName>
</protein>
<dbReference type="FunFam" id="1.10.510.10:FF:000463">
    <property type="entry name" value="Serine/threonine-protein kinase/endoribonuclease IRE1a"/>
    <property type="match status" value="1"/>
</dbReference>
<evidence type="ECO:0000256" key="7">
    <source>
        <dbReference type="ARBA" id="ARBA00022729"/>
    </source>
</evidence>